<accession>W5SXG9</accession>
<gene>
    <name evidence="1" type="ORF">BCO_0114508</name>
</gene>
<keyword evidence="1" id="KW-0614">Plasmid</keyword>
<geneLocation type="plasmid" evidence="1">
    <name>unnamed</name>
</geneLocation>
<evidence type="ECO:0000313" key="1">
    <source>
        <dbReference type="EMBL" id="AHH11373.1"/>
    </source>
</evidence>
<dbReference type="PROSITE" id="PS51257">
    <property type="entry name" value="PROKAR_LIPOPROTEIN"/>
    <property type="match status" value="1"/>
</dbReference>
<sequence length="72" mass="7858">MKINIKNVRVKSICATLFIALFFSCNNGIEELEKKNIFSDSLVRIGHGLQEIFGFFGNAMGDALGFSAVKSG</sequence>
<dbReference type="HOGENOM" id="CLU_054711_6_0_12"/>
<dbReference type="SUPFAM" id="SSF74748">
    <property type="entry name" value="Variable surface antigen VlsE"/>
    <property type="match status" value="1"/>
</dbReference>
<name>W5SXG9_9SPIR</name>
<dbReference type="EMBL" id="CP005751">
    <property type="protein sequence ID" value="AHH11373.1"/>
    <property type="molecule type" value="Genomic_DNA"/>
</dbReference>
<protein>
    <submittedName>
        <fullName evidence="1">Variable major protein</fullName>
    </submittedName>
</protein>
<reference evidence="1" key="1">
    <citation type="submission" date="2013-04" db="EMBL/GenBank/DDBJ databases">
        <title>Comparative Genomics of Relapsing Fever Spirochetes.</title>
        <authorList>
            <person name="Schwan T.G."/>
            <person name="Raffel S.J."/>
            <person name="Porcella S.F."/>
            <person name="Martens C.A."/>
            <person name="Bruno D.P."/>
            <person name="Ricklefs S.M."/>
            <person name="Barbian K.B."/>
        </authorList>
    </citation>
    <scope>NUCLEOTIDE SEQUENCE</scope>
    <source>
        <strain evidence="1">Co53</strain>
        <plasmid evidence="1">unnamed</plasmid>
    </source>
</reference>
<organism evidence="1">
    <name type="scientific">Borrelia coriaceae ATCC 43381</name>
    <dbReference type="NCBI Taxonomy" id="1408429"/>
    <lineage>
        <taxon>Bacteria</taxon>
        <taxon>Pseudomonadati</taxon>
        <taxon>Spirochaetota</taxon>
        <taxon>Spirochaetia</taxon>
        <taxon>Spirochaetales</taxon>
        <taxon>Borreliaceae</taxon>
        <taxon>Borrelia</taxon>
    </lineage>
</organism>
<dbReference type="AlphaFoldDB" id="W5SXG9"/>
<proteinExistence type="predicted"/>